<evidence type="ECO:0000256" key="5">
    <source>
        <dbReference type="ARBA" id="ARBA00022989"/>
    </source>
</evidence>
<dbReference type="InterPro" id="IPR036770">
    <property type="entry name" value="Ankyrin_rpt-contain_sf"/>
</dbReference>
<dbReference type="EMBL" id="CAXHTB010000021">
    <property type="protein sequence ID" value="CAL0328985.1"/>
    <property type="molecule type" value="Genomic_DNA"/>
</dbReference>
<keyword evidence="6 8" id="KW-0040">ANK repeat</keyword>
<sequence length="811" mass="90805">MANVAIVEVHRNSGNCSKTVEEIVKLERKIFPKHESLATFFDDELRKKNTGLLCLHVDGELAGYVMYSWPSSLFASITKLAVKEQWRGKGHGEALLKAAIEKCRTRKVSRIMLHVDPMRTPALNLYKKHGFQVDSLIERYYSSDRNAYRIYLFGLGGNNWAKIMDNLQTSVEANDQEWKQRCNKRMEKLKITRIPIRDVPLQKGLEQEKLHDEKHIMNFELYEAVENGNVDMFVDVVEQVFTNTELTLFAIFDQVTPSGDSLLHVAADLGREQIAELIAYHFPGLLFGTNIKRDTALHAAARFKNSNVIKIILSQVEGLTKLTNANGDTPLHVAVCSRHLGGITELLLADSHVVHYLNNSGKSPLYLAAITGDVDILDLLLQTPFPSNKPLPQCHGNSPLHAAIFERNSAILNEILKRKPELIYLRDEDGGTSLHYAAYMGYVEGVRILLNISTLTALERNTKGDLPIHLACKRGHVQVVEELLQKEWPNPRVFLNHLGQNILHVAAKSGKINVIRYLLRNKKIDWFTLNEKDNNGDTPLHLASRNLFVGVLNEIARDKRIDVNLLNNEGLSAHDVVLMHSKFPSTIREYLALAILSSAGVPRIKKATSTLIRQKNDGTKDGISTLMLVAILIATVTFVAGFTLPSTVYNLNNPNQHKSCMTGLVDKPMFQVFTICNTISMFSSTTGSFVLLWGQLGDFNLAGSAFIFALQMVGVALMTMSLAFMAALRLVAGNFSWLANIITIIGSLFLLLIVLLYILLIFPLKFRHPLILCLASLCIEILILFDGSSDKVVAKFQQNKNSQQVDKHKDQ</sequence>
<evidence type="ECO:0000256" key="2">
    <source>
        <dbReference type="ARBA" id="ARBA00004413"/>
    </source>
</evidence>
<evidence type="ECO:0000256" key="9">
    <source>
        <dbReference type="SAM" id="Phobius"/>
    </source>
</evidence>
<dbReference type="GO" id="GO:0005886">
    <property type="term" value="C:plasma membrane"/>
    <property type="evidence" value="ECO:0007669"/>
    <property type="project" value="UniProtKB-SubCell"/>
</dbReference>
<feature type="transmembrane region" description="Helical" evidence="9">
    <location>
        <begin position="737"/>
        <end position="762"/>
    </location>
</feature>
<dbReference type="PANTHER" id="PTHR24186">
    <property type="entry name" value="PROTEIN PHOSPHATASE 1 REGULATORY SUBUNIT"/>
    <property type="match status" value="1"/>
</dbReference>
<evidence type="ECO:0000256" key="6">
    <source>
        <dbReference type="ARBA" id="ARBA00023043"/>
    </source>
</evidence>
<protein>
    <recommendedName>
        <fullName evidence="10">N-acetyltransferase domain-containing protein</fullName>
    </recommendedName>
</protein>
<keyword evidence="3 9" id="KW-0812">Transmembrane</keyword>
<name>A0AAV1Y4V4_LUPLU</name>
<evidence type="ECO:0000256" key="3">
    <source>
        <dbReference type="ARBA" id="ARBA00022692"/>
    </source>
</evidence>
<dbReference type="PANTHER" id="PTHR24186:SF46">
    <property type="entry name" value="PROTEIN ACCELERATED CELL DEATH 6-LIKE"/>
    <property type="match status" value="1"/>
</dbReference>
<feature type="repeat" description="ANK" evidence="8">
    <location>
        <begin position="498"/>
        <end position="521"/>
    </location>
</feature>
<keyword evidence="12" id="KW-1185">Reference proteome</keyword>
<dbReference type="Gene3D" id="3.40.630.30">
    <property type="match status" value="1"/>
</dbReference>
<organism evidence="11 12">
    <name type="scientific">Lupinus luteus</name>
    <name type="common">European yellow lupine</name>
    <dbReference type="NCBI Taxonomy" id="3873"/>
    <lineage>
        <taxon>Eukaryota</taxon>
        <taxon>Viridiplantae</taxon>
        <taxon>Streptophyta</taxon>
        <taxon>Embryophyta</taxon>
        <taxon>Tracheophyta</taxon>
        <taxon>Spermatophyta</taxon>
        <taxon>Magnoliopsida</taxon>
        <taxon>eudicotyledons</taxon>
        <taxon>Gunneridae</taxon>
        <taxon>Pentapetalae</taxon>
        <taxon>rosids</taxon>
        <taxon>fabids</taxon>
        <taxon>Fabales</taxon>
        <taxon>Fabaceae</taxon>
        <taxon>Papilionoideae</taxon>
        <taxon>50 kb inversion clade</taxon>
        <taxon>genistoids sensu lato</taxon>
        <taxon>core genistoids</taxon>
        <taxon>Genisteae</taxon>
        <taxon>Lupinus</taxon>
    </lineage>
</organism>
<dbReference type="PROSITE" id="PS51186">
    <property type="entry name" value="GNAT"/>
    <property type="match status" value="1"/>
</dbReference>
<dbReference type="Pfam" id="PF12796">
    <property type="entry name" value="Ank_2"/>
    <property type="match status" value="3"/>
</dbReference>
<feature type="repeat" description="ANK" evidence="8">
    <location>
        <begin position="360"/>
        <end position="382"/>
    </location>
</feature>
<reference evidence="11 12" key="1">
    <citation type="submission" date="2024-03" db="EMBL/GenBank/DDBJ databases">
        <authorList>
            <person name="Martinez-Hernandez J."/>
        </authorList>
    </citation>
    <scope>NUCLEOTIDE SEQUENCE [LARGE SCALE GENOMIC DNA]</scope>
</reference>
<keyword evidence="7 9" id="KW-0472">Membrane</keyword>
<keyword evidence="4" id="KW-0677">Repeat</keyword>
<feature type="repeat" description="ANK" evidence="8">
    <location>
        <begin position="326"/>
        <end position="359"/>
    </location>
</feature>
<comment type="subcellular location">
    <subcellularLocation>
        <location evidence="2">Cell membrane</location>
        <topology evidence="2">Peripheral membrane protein</topology>
        <orientation evidence="2">Cytoplasmic side</orientation>
    </subcellularLocation>
    <subcellularLocation>
        <location evidence="1">Membrane</location>
        <topology evidence="1">Multi-pass membrane protein</topology>
    </subcellularLocation>
</comment>
<evidence type="ECO:0000256" key="4">
    <source>
        <dbReference type="ARBA" id="ARBA00022737"/>
    </source>
</evidence>
<dbReference type="InterPro" id="IPR026961">
    <property type="entry name" value="PGG_dom"/>
</dbReference>
<feature type="transmembrane region" description="Helical" evidence="9">
    <location>
        <begin position="705"/>
        <end position="731"/>
    </location>
</feature>
<dbReference type="Pfam" id="PF00583">
    <property type="entry name" value="Acetyltransf_1"/>
    <property type="match status" value="1"/>
</dbReference>
<dbReference type="Gene3D" id="1.25.40.20">
    <property type="entry name" value="Ankyrin repeat-containing domain"/>
    <property type="match status" value="1"/>
</dbReference>
<keyword evidence="5 9" id="KW-1133">Transmembrane helix</keyword>
<dbReference type="SUPFAM" id="SSF55729">
    <property type="entry name" value="Acyl-CoA N-acyltransferases (Nat)"/>
    <property type="match status" value="1"/>
</dbReference>
<evidence type="ECO:0000256" key="1">
    <source>
        <dbReference type="ARBA" id="ARBA00004141"/>
    </source>
</evidence>
<proteinExistence type="predicted"/>
<evidence type="ECO:0000313" key="11">
    <source>
        <dbReference type="EMBL" id="CAL0328985.1"/>
    </source>
</evidence>
<feature type="transmembrane region" description="Helical" evidence="9">
    <location>
        <begin position="625"/>
        <end position="649"/>
    </location>
</feature>
<evidence type="ECO:0000313" key="12">
    <source>
        <dbReference type="Proteomes" id="UP001497480"/>
    </source>
</evidence>
<dbReference type="InterPro" id="IPR002110">
    <property type="entry name" value="Ankyrin_rpt"/>
</dbReference>
<dbReference type="Pfam" id="PF13962">
    <property type="entry name" value="PGG"/>
    <property type="match status" value="1"/>
</dbReference>
<dbReference type="CDD" id="cd04301">
    <property type="entry name" value="NAT_SF"/>
    <property type="match status" value="1"/>
</dbReference>
<dbReference type="InterPro" id="IPR000182">
    <property type="entry name" value="GNAT_dom"/>
</dbReference>
<dbReference type="PROSITE" id="PS50297">
    <property type="entry name" value="ANK_REP_REGION"/>
    <property type="match status" value="5"/>
</dbReference>
<comment type="caution">
    <text evidence="11">The sequence shown here is derived from an EMBL/GenBank/DDBJ whole genome shotgun (WGS) entry which is preliminary data.</text>
</comment>
<dbReference type="PROSITE" id="PS50088">
    <property type="entry name" value="ANK_REPEAT"/>
    <property type="match status" value="5"/>
</dbReference>
<evidence type="ECO:0000259" key="10">
    <source>
        <dbReference type="PROSITE" id="PS51186"/>
    </source>
</evidence>
<accession>A0AAV1Y4V4</accession>
<dbReference type="SUPFAM" id="SSF48403">
    <property type="entry name" value="Ankyrin repeat"/>
    <property type="match status" value="1"/>
</dbReference>
<feature type="transmembrane region" description="Helical" evidence="9">
    <location>
        <begin position="669"/>
        <end position="693"/>
    </location>
</feature>
<feature type="domain" description="N-acetyltransferase" evidence="10">
    <location>
        <begin position="4"/>
        <end position="155"/>
    </location>
</feature>
<evidence type="ECO:0000256" key="7">
    <source>
        <dbReference type="ARBA" id="ARBA00023136"/>
    </source>
</evidence>
<feature type="repeat" description="ANK" evidence="8">
    <location>
        <begin position="429"/>
        <end position="451"/>
    </location>
</feature>
<dbReference type="InterPro" id="IPR016181">
    <property type="entry name" value="Acyl_CoA_acyltransferase"/>
</dbReference>
<evidence type="ECO:0000256" key="8">
    <source>
        <dbReference type="PROSITE-ProRule" id="PRU00023"/>
    </source>
</evidence>
<dbReference type="Proteomes" id="UP001497480">
    <property type="component" value="Unassembled WGS sequence"/>
</dbReference>
<dbReference type="AlphaFoldDB" id="A0AAV1Y4V4"/>
<gene>
    <name evidence="11" type="ORF">LLUT_LOCUS30045</name>
</gene>
<feature type="repeat" description="ANK" evidence="8">
    <location>
        <begin position="463"/>
        <end position="486"/>
    </location>
</feature>
<dbReference type="SMART" id="SM00248">
    <property type="entry name" value="ANK"/>
    <property type="match status" value="9"/>
</dbReference>
<dbReference type="GO" id="GO:0016747">
    <property type="term" value="F:acyltransferase activity, transferring groups other than amino-acyl groups"/>
    <property type="evidence" value="ECO:0007669"/>
    <property type="project" value="InterPro"/>
</dbReference>